<dbReference type="EMBL" id="JEMG01000001">
    <property type="protein sequence ID" value="EYC51965.1"/>
    <property type="molecule type" value="Genomic_DNA"/>
</dbReference>
<dbReference type="OrthoDB" id="7059147at2"/>
<evidence type="ECO:0000313" key="3">
    <source>
        <dbReference type="Proteomes" id="UP000023268"/>
    </source>
</evidence>
<feature type="transmembrane region" description="Helical" evidence="1">
    <location>
        <begin position="365"/>
        <end position="395"/>
    </location>
</feature>
<comment type="caution">
    <text evidence="2">The sequence shown here is derived from an EMBL/GenBank/DDBJ whole genome shotgun (WGS) entry which is preliminary data.</text>
</comment>
<feature type="transmembrane region" description="Helical" evidence="1">
    <location>
        <begin position="271"/>
        <end position="290"/>
    </location>
</feature>
<dbReference type="AlphaFoldDB" id="A0A016XJ93"/>
<gene>
    <name evidence="2" type="ORF">AZ34_13455</name>
</gene>
<accession>A0A016XJ93</accession>
<dbReference type="Proteomes" id="UP000023268">
    <property type="component" value="Unassembled WGS sequence"/>
</dbReference>
<dbReference type="STRING" id="1458275.AZ34_13455"/>
<keyword evidence="1" id="KW-0812">Transmembrane</keyword>
<feature type="transmembrane region" description="Helical" evidence="1">
    <location>
        <begin position="202"/>
        <end position="221"/>
    </location>
</feature>
<protein>
    <submittedName>
        <fullName evidence="2">Polysaccharide polymerase</fullName>
    </submittedName>
</protein>
<feature type="transmembrane region" description="Helical" evidence="1">
    <location>
        <begin position="331"/>
        <end position="353"/>
    </location>
</feature>
<feature type="transmembrane region" description="Helical" evidence="1">
    <location>
        <begin position="46"/>
        <end position="66"/>
    </location>
</feature>
<name>A0A016XJ93_9BURK</name>
<organism evidence="2 3">
    <name type="scientific">Hylemonella gracilis str. Niagara R</name>
    <dbReference type="NCBI Taxonomy" id="1458275"/>
    <lineage>
        <taxon>Bacteria</taxon>
        <taxon>Pseudomonadati</taxon>
        <taxon>Pseudomonadota</taxon>
        <taxon>Betaproteobacteria</taxon>
        <taxon>Burkholderiales</taxon>
        <taxon>Comamonadaceae</taxon>
        <taxon>Hylemonella</taxon>
    </lineage>
</organism>
<proteinExistence type="predicted"/>
<sequence length="427" mass="46459">MNQPLPSAQTTSEAPDYPARWVAFILIASVCYLAVLSFLNARGLLVSPLLVAGVEALLYLACLSALVRRLPLSTLAFSFAVFSWVMLTWLIRQSPDLKGLRDLLIPILFLSLGRQVADVTFADRQLKTIVTLLVALGLFEALLTTTYSQLFNTFSFYVNLGGIRESAAMFEGQLLTLNGFRPEGIGRTILPSVLGAHRTSSAMMEPVSLGNFGVILLAWGLSKSGAEMRRFPAWLLSAALLIALSDSRLGLTLSVVLIGARMLPLPMLRRFSPFIPFLIFAAVLGLAFFWPSTGDHLLGRISLSGQALLNFDGRMLLGLQGPLPNFGDMGFAYVISRFGIPLCLVLILVMFTLPMGDLRGERFRILIVLYIFANLAVSGTSVFALKTAGLMWFLFGVLSAARPLKDTMPEAPMTDLAPPLHAVSTPT</sequence>
<keyword evidence="1" id="KW-1133">Transmembrane helix</keyword>
<evidence type="ECO:0000256" key="1">
    <source>
        <dbReference type="SAM" id="Phobius"/>
    </source>
</evidence>
<feature type="transmembrane region" description="Helical" evidence="1">
    <location>
        <begin position="20"/>
        <end position="39"/>
    </location>
</feature>
<dbReference type="RefSeq" id="WP_051509823.1">
    <property type="nucleotide sequence ID" value="NZ_JEMG01000001.1"/>
</dbReference>
<keyword evidence="1" id="KW-0472">Membrane</keyword>
<feature type="transmembrane region" description="Helical" evidence="1">
    <location>
        <begin position="128"/>
        <end position="147"/>
    </location>
</feature>
<reference evidence="2 3" key="1">
    <citation type="submission" date="2014-02" db="EMBL/GenBank/DDBJ databases">
        <title>Draft Genome of Hylemonella gracilis isolated from the Niagara River.</title>
        <authorList>
            <person name="Pawlowski D.R."/>
            <person name="Koudelka G.B."/>
        </authorList>
    </citation>
    <scope>NUCLEOTIDE SEQUENCE [LARGE SCALE GENOMIC DNA]</scope>
    <source>
        <strain evidence="2 3">Niagara R</strain>
    </source>
</reference>
<feature type="transmembrane region" description="Helical" evidence="1">
    <location>
        <begin position="72"/>
        <end position="91"/>
    </location>
</feature>
<evidence type="ECO:0000313" key="2">
    <source>
        <dbReference type="EMBL" id="EYC51965.1"/>
    </source>
</evidence>
<dbReference type="eggNOG" id="ENOG5032QUI">
    <property type="taxonomic scope" value="Bacteria"/>
</dbReference>